<proteinExistence type="predicted"/>
<name>A0A381J5V7_9CLOT</name>
<keyword evidence="5" id="KW-1185">Reference proteome</keyword>
<protein>
    <submittedName>
        <fullName evidence="4">Predicted double-stranded RNA/RNA-DNA hybrid binding protein</fullName>
    </submittedName>
</protein>
<feature type="domain" description="Bacterial toxin RNase RnlA/LsoA N-terminal repeated" evidence="1">
    <location>
        <begin position="101"/>
        <end position="185"/>
    </location>
</feature>
<organism evidence="4 5">
    <name type="scientific">Clostridium putrefaciens</name>
    <dbReference type="NCBI Taxonomy" id="99675"/>
    <lineage>
        <taxon>Bacteria</taxon>
        <taxon>Bacillati</taxon>
        <taxon>Bacillota</taxon>
        <taxon>Clostridia</taxon>
        <taxon>Eubacteriales</taxon>
        <taxon>Clostridiaceae</taxon>
        <taxon>Clostridium</taxon>
    </lineage>
</organism>
<reference evidence="4 5" key="1">
    <citation type="submission" date="2018-06" db="EMBL/GenBank/DDBJ databases">
        <authorList>
            <consortium name="Pathogen Informatics"/>
            <person name="Doyle S."/>
        </authorList>
    </citation>
    <scope>NUCLEOTIDE SEQUENCE [LARGE SCALE GENOMIC DNA]</scope>
    <source>
        <strain evidence="4 5">NCTC9836</strain>
    </source>
</reference>
<dbReference type="Pfam" id="PF19417">
    <property type="entry name" value="RnlA_toxin_N"/>
    <property type="match status" value="1"/>
</dbReference>
<evidence type="ECO:0000313" key="4">
    <source>
        <dbReference type="EMBL" id="SUY46515.1"/>
    </source>
</evidence>
<dbReference type="EMBL" id="UFWZ01000001">
    <property type="protein sequence ID" value="SUY46515.1"/>
    <property type="molecule type" value="Genomic_DNA"/>
</dbReference>
<gene>
    <name evidence="4" type="ORF">NCTC9836_00811</name>
</gene>
<evidence type="ECO:0000259" key="2">
    <source>
        <dbReference type="Pfam" id="PF19034"/>
    </source>
</evidence>
<evidence type="ECO:0000313" key="5">
    <source>
        <dbReference type="Proteomes" id="UP000254664"/>
    </source>
</evidence>
<dbReference type="InterPro" id="IPR031845">
    <property type="entry name" value="RnlA_toxin_NRD"/>
</dbReference>
<dbReference type="AlphaFoldDB" id="A0A381J5V7"/>
<dbReference type="RefSeq" id="WP_115640580.1">
    <property type="nucleotide sequence ID" value="NZ_UFWZ01000001.1"/>
</dbReference>
<dbReference type="Gene3D" id="3.30.160.690">
    <property type="entry name" value="Bacterial toxin RNase RnlA/LsoA, N repeated domain"/>
    <property type="match status" value="1"/>
</dbReference>
<dbReference type="Pfam" id="PF15935">
    <property type="entry name" value="RnlA_toxin"/>
    <property type="match status" value="1"/>
</dbReference>
<evidence type="ECO:0000259" key="3">
    <source>
        <dbReference type="Pfam" id="PF19417"/>
    </source>
</evidence>
<dbReference type="GO" id="GO:0004521">
    <property type="term" value="F:RNA endonuclease activity"/>
    <property type="evidence" value="ECO:0007669"/>
    <property type="project" value="InterPro"/>
</dbReference>
<dbReference type="InterPro" id="IPR043994">
    <property type="entry name" value="RnlA/LsoA-toxin_DBD"/>
</dbReference>
<dbReference type="OrthoDB" id="9811552at2"/>
<dbReference type="Proteomes" id="UP000254664">
    <property type="component" value="Unassembled WGS sequence"/>
</dbReference>
<dbReference type="Pfam" id="PF19034">
    <property type="entry name" value="RnlA-toxin_DBD"/>
    <property type="match status" value="1"/>
</dbReference>
<feature type="domain" description="Bacterial toxin RNase RnlA/LsoA N-terminal" evidence="3">
    <location>
        <begin position="7"/>
        <end position="88"/>
    </location>
</feature>
<evidence type="ECO:0000259" key="1">
    <source>
        <dbReference type="Pfam" id="PF15935"/>
    </source>
</evidence>
<dbReference type="Gene3D" id="6.10.250.2650">
    <property type="match status" value="1"/>
</dbReference>
<accession>A0A381J5V7</accession>
<feature type="domain" description="Bacterial toxin RNase RnlA/LsoA DBD" evidence="2">
    <location>
        <begin position="204"/>
        <end position="326"/>
    </location>
</feature>
<sequence length="363" mass="42459">MSKEFSSLNLYREKLVNSIKKYLALYFEEYSIGELKDRGGTRRRVDIDIKTKTFYIDFHFNTDGTTTVEDFGGIPTCVEIKKNLAHYIKLNCSISNEKKDTWFVVKNIEQQDFEGIIGLLKESDYYKKEHIIIPENKGTSTLYRLKGIYNEDLVITYFNTKTVQIQGKPLLIFNEAMAMLIELLELDEIPKSYNKLYSLEVDKDAIREQGKLYMPNSYNIINGKLKNCIHQAVYYSLVDADMFEYTAIPLTGFRALEGHIKYALKEFGIVTTRTKRISSFYHKNSSKVYELNNDIKTEINNSKKCKDLEKAYNQYYDLRHMLSHWDDLVLDNDEDTTTMIENIGIARTYIIDTLFIIDSYYSL</sequence>
<dbReference type="InterPro" id="IPR045837">
    <property type="entry name" value="RnlA_toxin_N"/>
</dbReference>
<dbReference type="Gene3D" id="3.30.310.240">
    <property type="entry name" value="Bacterial toxin RNase RnlA/LsoA, N-terminal domain"/>
    <property type="match status" value="1"/>
</dbReference>